<sequence>MKKHGHYCKVCDEYKANEKFSGKGHTAHICKKCAALPPDVRSAQMIENKLLSLPWRLSKEQIKWLNNKAHDKRPEIRKLAQEQLDMRFHPERLASDDADEFEDLLLNKDDEDEDEW</sequence>
<dbReference type="Proteomes" id="UP000252378">
    <property type="component" value="Unassembled WGS sequence"/>
</dbReference>
<protein>
    <submittedName>
        <fullName evidence="1">Uncharacterized protein</fullName>
    </submittedName>
</protein>
<evidence type="ECO:0000313" key="2">
    <source>
        <dbReference type="EMBL" id="RCH43773.1"/>
    </source>
</evidence>
<comment type="caution">
    <text evidence="1">The sequence shown here is derived from an EMBL/GenBank/DDBJ whole genome shotgun (WGS) entry which is preliminary data.</text>
</comment>
<reference evidence="1 3" key="1">
    <citation type="journal article" date="2017" name="Front. Microbiol.">
        <title>New Insights into the Diversity of the Genus Faecalibacterium.</title>
        <authorList>
            <person name="Benevides L."/>
            <person name="Burman S."/>
            <person name="Martin R."/>
            <person name="Robert V."/>
            <person name="Thomas M."/>
            <person name="Miquel S."/>
            <person name="Chain F."/>
            <person name="Sokol H."/>
            <person name="Bermudez-Humaran L.G."/>
            <person name="Morrison M."/>
            <person name="Langella P."/>
            <person name="Azevedo V.A."/>
            <person name="Chatel J.M."/>
            <person name="Soares S."/>
        </authorList>
    </citation>
    <scope>NUCLEOTIDE SEQUENCE [LARGE SCALE GENOMIC DNA]</scope>
    <source>
        <strain evidence="1 3">AHMP21</strain>
    </source>
</reference>
<organism evidence="1 3">
    <name type="scientific">Faecalibacterium prausnitzii</name>
    <dbReference type="NCBI Taxonomy" id="853"/>
    <lineage>
        <taxon>Bacteria</taxon>
        <taxon>Bacillati</taxon>
        <taxon>Bacillota</taxon>
        <taxon>Clostridia</taxon>
        <taxon>Eubacteriales</taxon>
        <taxon>Oscillospiraceae</taxon>
        <taxon>Faecalibacterium</taxon>
    </lineage>
</organism>
<accession>A0A2A7BA10</accession>
<evidence type="ECO:0000313" key="1">
    <source>
        <dbReference type="EMBL" id="PDX88195.1"/>
    </source>
</evidence>
<gene>
    <name evidence="2" type="ORF">C7J97_12095</name>
    <name evidence="1" type="ORF">CHR60_00100</name>
</gene>
<name>A0A2A7BA10_9FIRM</name>
<reference evidence="2 4" key="2">
    <citation type="submission" date="2018-03" db="EMBL/GenBank/DDBJ databases">
        <title>Complete genome sequencing of Faecalibacterium prausnitzii strains isolated from the human gut.</title>
        <authorList>
            <person name="Fitzgerald B.C."/>
            <person name="Shkoporov A.N."/>
            <person name="Ross P.R."/>
            <person name="Hill C."/>
        </authorList>
    </citation>
    <scope>NUCLEOTIDE SEQUENCE [LARGE SCALE GENOMIC DNA]</scope>
    <source>
        <strain evidence="2 4">ATCC 27768</strain>
    </source>
</reference>
<proteinExistence type="predicted"/>
<evidence type="ECO:0000313" key="4">
    <source>
        <dbReference type="Proteomes" id="UP000252378"/>
    </source>
</evidence>
<dbReference type="OrthoDB" id="9801315at2"/>
<dbReference type="EMBL" id="PXUP01000019">
    <property type="protein sequence ID" value="RCH43773.1"/>
    <property type="molecule type" value="Genomic_DNA"/>
</dbReference>
<dbReference type="RefSeq" id="WP_097791174.1">
    <property type="nucleotide sequence ID" value="NZ_DAWDUR010000014.1"/>
</dbReference>
<dbReference type="AlphaFoldDB" id="A0A2A7BA10"/>
<dbReference type="EMBL" id="NOUV01000001">
    <property type="protein sequence ID" value="PDX88195.1"/>
    <property type="molecule type" value="Genomic_DNA"/>
</dbReference>
<dbReference type="Proteomes" id="UP000220904">
    <property type="component" value="Unassembled WGS sequence"/>
</dbReference>
<evidence type="ECO:0000313" key="3">
    <source>
        <dbReference type="Proteomes" id="UP000220904"/>
    </source>
</evidence>